<reference evidence="3 4" key="1">
    <citation type="journal article" date="2015" name="Genome Announc.">
        <title>Bifidobacterium pseudolongum Strain PV8-2, Isolated from a Stool Sample of an Anemic Kenyan Infant.</title>
        <authorList>
            <person name="Vazquez-Gutierrez P."/>
            <person name="Lacroix C."/>
            <person name="Chassard C."/>
            <person name="Klumpp J."/>
            <person name="Stevens M.J."/>
            <person name="Jans C."/>
        </authorList>
    </citation>
    <scope>NUCLEOTIDE SEQUENCE [LARGE SCALE GENOMIC DNA]</scope>
    <source>
        <strain evidence="3 4">PV8-2</strain>
    </source>
</reference>
<dbReference type="AlphaFoldDB" id="A0A0A7IBB2"/>
<comment type="similarity">
    <text evidence="1 2">Belongs to the UPF0102 family.</text>
</comment>
<evidence type="ECO:0000313" key="4">
    <source>
        <dbReference type="Proteomes" id="UP000030636"/>
    </source>
</evidence>
<dbReference type="Gene3D" id="3.40.1350.10">
    <property type="match status" value="1"/>
</dbReference>
<dbReference type="Pfam" id="PF02021">
    <property type="entry name" value="UPF0102"/>
    <property type="match status" value="1"/>
</dbReference>
<dbReference type="CDD" id="cd20736">
    <property type="entry name" value="PoNe_Nuclease"/>
    <property type="match status" value="1"/>
</dbReference>
<dbReference type="GO" id="GO:0003676">
    <property type="term" value="F:nucleic acid binding"/>
    <property type="evidence" value="ECO:0007669"/>
    <property type="project" value="InterPro"/>
</dbReference>
<dbReference type="HOGENOM" id="CLU_115353_2_0_11"/>
<proteinExistence type="inferred from homology"/>
<evidence type="ECO:0000313" key="3">
    <source>
        <dbReference type="EMBL" id="AIZ16480.1"/>
    </source>
</evidence>
<dbReference type="OrthoDB" id="9794876at2"/>
<dbReference type="PANTHER" id="PTHR34039">
    <property type="entry name" value="UPF0102 PROTEIN YRAN"/>
    <property type="match status" value="1"/>
</dbReference>
<protein>
    <recommendedName>
        <fullName evidence="2">UPF0102 protein AH67_05815</fullName>
    </recommendedName>
</protein>
<name>A0A0A7IBB2_9BIFI</name>
<dbReference type="NCBIfam" id="NF009154">
    <property type="entry name" value="PRK12497.3-3"/>
    <property type="match status" value="1"/>
</dbReference>
<dbReference type="PANTHER" id="PTHR34039:SF1">
    <property type="entry name" value="UPF0102 PROTEIN YRAN"/>
    <property type="match status" value="1"/>
</dbReference>
<dbReference type="HAMAP" id="MF_00048">
    <property type="entry name" value="UPF0102"/>
    <property type="match status" value="1"/>
</dbReference>
<organism evidence="3 4">
    <name type="scientific">Bifidobacterium pseudolongum PV8-2</name>
    <dbReference type="NCBI Taxonomy" id="1447715"/>
    <lineage>
        <taxon>Bacteria</taxon>
        <taxon>Bacillati</taxon>
        <taxon>Actinomycetota</taxon>
        <taxon>Actinomycetes</taxon>
        <taxon>Bifidobacteriales</taxon>
        <taxon>Bifidobacteriaceae</taxon>
        <taxon>Bifidobacterium</taxon>
    </lineage>
</organism>
<dbReference type="EMBL" id="CP007457">
    <property type="protein sequence ID" value="AIZ16480.1"/>
    <property type="molecule type" value="Genomic_DNA"/>
</dbReference>
<dbReference type="KEGG" id="bpsp:AH67_05815"/>
<accession>A0A0A7IBB2</accession>
<gene>
    <name evidence="3" type="ORF">AH67_05815</name>
</gene>
<dbReference type="InterPro" id="IPR003509">
    <property type="entry name" value="UPF0102_YraN-like"/>
</dbReference>
<keyword evidence="4" id="KW-1185">Reference proteome</keyword>
<evidence type="ECO:0000256" key="1">
    <source>
        <dbReference type="ARBA" id="ARBA00006738"/>
    </source>
</evidence>
<dbReference type="SUPFAM" id="SSF52980">
    <property type="entry name" value="Restriction endonuclease-like"/>
    <property type="match status" value="1"/>
</dbReference>
<sequence>MTIATPVSPAIRTLDDAHSDLTFAQWSHRLTDPTLPAHTLGRYGEAATCQWLRERSWHILDVNWRTRYGEIDIIALTPHRTIVFVEVKTRRTTRYGLPQEAVHPAKQMNLRRAATQWLAQQTPKVPHIGIRFDVMAVQVHGDEVHMHHIPEAF</sequence>
<dbReference type="Proteomes" id="UP000030636">
    <property type="component" value="Chromosome"/>
</dbReference>
<dbReference type="InterPro" id="IPR011335">
    <property type="entry name" value="Restrct_endonuc-II-like"/>
</dbReference>
<dbReference type="RefSeq" id="WP_022858651.1">
    <property type="nucleotide sequence ID" value="NZ_CP007457.1"/>
</dbReference>
<dbReference type="NCBIfam" id="TIGR00252">
    <property type="entry name" value="YraN family protein"/>
    <property type="match status" value="1"/>
</dbReference>
<dbReference type="STRING" id="1447715.AH67_05815"/>
<dbReference type="InterPro" id="IPR011856">
    <property type="entry name" value="tRNA_endonuc-like_dom_sf"/>
</dbReference>
<evidence type="ECO:0000256" key="2">
    <source>
        <dbReference type="HAMAP-Rule" id="MF_00048"/>
    </source>
</evidence>
<dbReference type="NCBIfam" id="NF009150">
    <property type="entry name" value="PRK12497.1-3"/>
    <property type="match status" value="1"/>
</dbReference>